<dbReference type="PANTHER" id="PTHR33048">
    <property type="entry name" value="PTH11-LIKE INTEGRAL MEMBRANE PROTEIN (AFU_ORTHOLOGUE AFUA_5G11245)"/>
    <property type="match status" value="1"/>
</dbReference>
<feature type="domain" description="Rhodopsin" evidence="7">
    <location>
        <begin position="1"/>
        <end position="167"/>
    </location>
</feature>
<dbReference type="InterPro" id="IPR049326">
    <property type="entry name" value="Rhodopsin_dom_fungi"/>
</dbReference>
<dbReference type="InterPro" id="IPR052337">
    <property type="entry name" value="SAT4-like"/>
</dbReference>
<evidence type="ECO:0000256" key="2">
    <source>
        <dbReference type="ARBA" id="ARBA00022692"/>
    </source>
</evidence>
<evidence type="ECO:0000313" key="9">
    <source>
        <dbReference type="Proteomes" id="UP000572817"/>
    </source>
</evidence>
<keyword evidence="9" id="KW-1185">Reference proteome</keyword>
<dbReference type="Pfam" id="PF20684">
    <property type="entry name" value="Fung_rhodopsin"/>
    <property type="match status" value="1"/>
</dbReference>
<proteinExistence type="inferred from homology"/>
<feature type="transmembrane region" description="Helical" evidence="6">
    <location>
        <begin position="22"/>
        <end position="44"/>
    </location>
</feature>
<feature type="transmembrane region" description="Helical" evidence="6">
    <location>
        <begin position="67"/>
        <end position="93"/>
    </location>
</feature>
<reference evidence="8" key="1">
    <citation type="submission" date="2020-04" db="EMBL/GenBank/DDBJ databases">
        <title>Genome Assembly and Annotation of Botryosphaeria dothidea sdau 11-99, a Latent Pathogen of Apple Fruit Ring Rot in China.</title>
        <authorList>
            <person name="Yu C."/>
            <person name="Diao Y."/>
            <person name="Lu Q."/>
            <person name="Zhao J."/>
            <person name="Cui S."/>
            <person name="Peng C."/>
            <person name="He B."/>
            <person name="Liu H."/>
        </authorList>
    </citation>
    <scope>NUCLEOTIDE SEQUENCE [LARGE SCALE GENOMIC DNA]</scope>
    <source>
        <strain evidence="8">Sdau11-99</strain>
    </source>
</reference>
<evidence type="ECO:0000256" key="3">
    <source>
        <dbReference type="ARBA" id="ARBA00022989"/>
    </source>
</evidence>
<evidence type="ECO:0000256" key="4">
    <source>
        <dbReference type="ARBA" id="ARBA00023136"/>
    </source>
</evidence>
<protein>
    <recommendedName>
        <fullName evidence="7">Rhodopsin domain-containing protein</fullName>
    </recommendedName>
</protein>
<dbReference type="GO" id="GO:0016020">
    <property type="term" value="C:membrane"/>
    <property type="evidence" value="ECO:0007669"/>
    <property type="project" value="UniProtKB-SubCell"/>
</dbReference>
<evidence type="ECO:0000313" key="8">
    <source>
        <dbReference type="EMBL" id="KAF4305035.1"/>
    </source>
</evidence>
<evidence type="ECO:0000256" key="6">
    <source>
        <dbReference type="SAM" id="Phobius"/>
    </source>
</evidence>
<keyword evidence="3 6" id="KW-1133">Transmembrane helix</keyword>
<comment type="caution">
    <text evidence="8">The sequence shown here is derived from an EMBL/GenBank/DDBJ whole genome shotgun (WGS) entry which is preliminary data.</text>
</comment>
<accession>A0A8H4N133</accession>
<keyword evidence="2 6" id="KW-0812">Transmembrane</keyword>
<evidence type="ECO:0000259" key="7">
    <source>
        <dbReference type="Pfam" id="PF20684"/>
    </source>
</evidence>
<evidence type="ECO:0000256" key="1">
    <source>
        <dbReference type="ARBA" id="ARBA00004141"/>
    </source>
</evidence>
<gene>
    <name evidence="8" type="ORF">GTA08_BOTSDO07354</name>
</gene>
<dbReference type="EMBL" id="WWBZ02000040">
    <property type="protein sequence ID" value="KAF4305035.1"/>
    <property type="molecule type" value="Genomic_DNA"/>
</dbReference>
<comment type="subcellular location">
    <subcellularLocation>
        <location evidence="1">Membrane</location>
        <topology evidence="1">Multi-pass membrane protein</topology>
    </subcellularLocation>
</comment>
<dbReference type="PANTHER" id="PTHR33048:SF129">
    <property type="entry name" value="INTEGRAL MEMBRANE PROTEIN-RELATED"/>
    <property type="match status" value="1"/>
</dbReference>
<dbReference type="AlphaFoldDB" id="A0A8H4N133"/>
<name>A0A8H4N133_9PEZI</name>
<feature type="transmembrane region" description="Helical" evidence="6">
    <location>
        <begin position="105"/>
        <end position="125"/>
    </location>
</feature>
<keyword evidence="4 6" id="KW-0472">Membrane</keyword>
<comment type="similarity">
    <text evidence="5">Belongs to the SAT4 family.</text>
</comment>
<dbReference type="Proteomes" id="UP000572817">
    <property type="component" value="Unassembled WGS sequence"/>
</dbReference>
<evidence type="ECO:0000256" key="5">
    <source>
        <dbReference type="ARBA" id="ARBA00038359"/>
    </source>
</evidence>
<dbReference type="OrthoDB" id="5401779at2759"/>
<organism evidence="8 9">
    <name type="scientific">Botryosphaeria dothidea</name>
    <dbReference type="NCBI Taxonomy" id="55169"/>
    <lineage>
        <taxon>Eukaryota</taxon>
        <taxon>Fungi</taxon>
        <taxon>Dikarya</taxon>
        <taxon>Ascomycota</taxon>
        <taxon>Pezizomycotina</taxon>
        <taxon>Dothideomycetes</taxon>
        <taxon>Dothideomycetes incertae sedis</taxon>
        <taxon>Botryosphaeriales</taxon>
        <taxon>Botryosphaeriaceae</taxon>
        <taxon>Botryosphaeria</taxon>
    </lineage>
</organism>
<sequence>MLTKISVCTGYLWLFPGKKNKIFCYAMIGYSILYGVALFFAHVFQCNPVSVFWKEPFDPGTICINKLALYVTAATLNSLGDLLIYLWPVWFLFRLQMPLKHRVGLIILFSFGCCVLTASLMRIAYLPASLQSIDIFYNSARLHLISLVEETIGIICGCLPAAKVLLKHAFPAVFGSIDSPLSTVNTKRASAYSEYRRSAVLEQTTKNGGLGDVEAWGEEIRDVEVLSAVLNMEPYFKARNIAVRAGSLQHLTDYESKHWN</sequence>